<evidence type="ECO:0000313" key="2">
    <source>
        <dbReference type="Proteomes" id="UP001153332"/>
    </source>
</evidence>
<reference evidence="1" key="1">
    <citation type="submission" date="2022-12" db="EMBL/GenBank/DDBJ databases">
        <title>Genome Sequence of Lasiodiplodia mahajangana.</title>
        <authorList>
            <person name="Buettner E."/>
        </authorList>
    </citation>
    <scope>NUCLEOTIDE SEQUENCE</scope>
    <source>
        <strain evidence="1">VT137</strain>
    </source>
</reference>
<dbReference type="EMBL" id="JAPUUL010000081">
    <property type="protein sequence ID" value="KAJ8132803.1"/>
    <property type="molecule type" value="Genomic_DNA"/>
</dbReference>
<name>A0ACC2K015_9PEZI</name>
<accession>A0ACC2K015</accession>
<gene>
    <name evidence="1" type="ORF">O1611_g821</name>
</gene>
<organism evidence="1 2">
    <name type="scientific">Lasiodiplodia mahajangana</name>
    <dbReference type="NCBI Taxonomy" id="1108764"/>
    <lineage>
        <taxon>Eukaryota</taxon>
        <taxon>Fungi</taxon>
        <taxon>Dikarya</taxon>
        <taxon>Ascomycota</taxon>
        <taxon>Pezizomycotina</taxon>
        <taxon>Dothideomycetes</taxon>
        <taxon>Dothideomycetes incertae sedis</taxon>
        <taxon>Botryosphaeriales</taxon>
        <taxon>Botryosphaeriaceae</taxon>
        <taxon>Lasiodiplodia</taxon>
    </lineage>
</organism>
<sequence>MATREPRIFFKETRLNFEPTSSAYIIDVQLPSIANPSKNKRQTNGSVRPHDDDDDALRTKSCATASAIYYRQHHQYPKSFLWRVLENNSVLSLRTVDICRDETTFDTNLILNFHFPSAIRPSCIALSDPIDHDALAVYVLDEIGQLYTLFLRPDSFRKRSFVESGVGDSCKIFIVNALQSFKTPYRLIAVNCDRLIVTLTDGGHIRLDKNNNHTAPQPPWKETFYNAKGWVQGFKSILSSRGDYDPTAATAVTESGFGLDDASFLFTICLDHRLRIWNLNSGQILGAMDLLKATREPNEIGKWRIDPTQQNLIRIIGQVQGKRLCMTYSPVGSGEFKFWKLESDDSVSVDVKDLHADSHFIPIPPLGSDVWTLADFRVAEHDSTGHLQIWLLWKNNIAYRIQELTSPISELPAHWRTGWHSVYSDATIPSAPASGPSDPVDTNERWLELILSPGRFTPSTLEAALSAYQRAIGDAESNTRSSSQSLAESICSAIASTSALSQASSGALEYEQFRASSEAQWRKFYRILIEIDKPRGEALALAYEPISELPWVICADSISTIRRCSKLEQICYNPKARNVESSDLSSLIITGQNFVEGFSDSMLQICQSVLRVELFETTSKTDQERIQFFSDKAGFWRQISDEDCAQVTDVLGSNFNVVTSNVYQQMLALLNETWSPRHSTEYPLTELGRRVVVKATEDVADLQWNVCFSQLILLVHMEFEFDRPEDALHNRVNIGAVYRSLLQSLSRLQLIRWLANARLPALLSRAEIANSFSSTSSVKRSIEDDKFNTVLEDCIGHLLGMTCLSPGDSLKIGSTITKLITNLCAPGSDIELQPHYIQCALLVRDRADLAVELTSFSTQDPFPLYIQGRVALALRDHSGAAMYFKKAAYGMSLPHANPGRHSSGLIDDAEWNLLFNGMPRYYAHVVALYEKCRAYSYVVDFARLSLQFINKKMEGADLLQAEVQSRLFSGATAISRFELAHSTLIAMKDRALQHSCLRILIQKMCDNLHNAELVQLSFPGLQGAVDDILAQKCQDTVDVITGIPYHQILYSWRVKRNDYRGAAAILLDRIQKLRQLGEGDQFTSEDILDTAITRQYLMLINVLSCVDQKQAWITAEEPLPPTEARSGAHVVGKRKVVTLADIRKEYQDELDRIAAIQNNQFGFAADDEMEIL</sequence>
<protein>
    <submittedName>
        <fullName evidence="1">Uncharacterized protein</fullName>
    </submittedName>
</protein>
<evidence type="ECO:0000313" key="1">
    <source>
        <dbReference type="EMBL" id="KAJ8132803.1"/>
    </source>
</evidence>
<comment type="caution">
    <text evidence="1">The sequence shown here is derived from an EMBL/GenBank/DDBJ whole genome shotgun (WGS) entry which is preliminary data.</text>
</comment>
<dbReference type="Proteomes" id="UP001153332">
    <property type="component" value="Unassembled WGS sequence"/>
</dbReference>
<keyword evidence="2" id="KW-1185">Reference proteome</keyword>
<proteinExistence type="predicted"/>